<evidence type="ECO:0000256" key="2">
    <source>
        <dbReference type="ARBA" id="ARBA00007639"/>
    </source>
</evidence>
<sequence length="509" mass="52498">MGGRMAGWKRFLGVFLLGSLLLTAGCPERGENQSVARQVKIAVSLADMQRDGNQIIKQVMDGRKKQEQVDITWLDAKNKAAEQQKQLQQLAGQGIRAVILQPVDPAAAPGMVRQLARNNIKVVALESLPPNTPVDAYVASDHQRAGELQARFVEEALKQAAGGGPGPGATAGGPSGGGAQGQGGQSAGQDQGQGGQSPGQGRQVSPVVPPGLQLPARRPLNVMILAGDPRDSAARIIASAAREALKGNPRVQVVAEVDQPGNDPSTVSPAVQRALAKLNNQIDVILAADSHLIVPAVEVLKAAGLNNRVLTVGVGASKEVSRALVAGEHDGEVDNRPDLLGQYALDAAVGLAKTGHWQYDTRVTSGDYSIPARIVPVRLISQANSFLLQERWGKELERKSGGGQDQGGGSPGGDQGQGDQGGQQGGDQGGDQVQGDQQGGQANQAGQTGGSQQKPRTTLRITTRDGKTVEVQIQGEVKKIESVEGARPGARQMPFQAGGGGGGGGGGGT</sequence>
<name>A0A6N7IUB8_9FIRM</name>
<evidence type="ECO:0000256" key="1">
    <source>
        <dbReference type="ARBA" id="ARBA00004196"/>
    </source>
</evidence>
<dbReference type="AlphaFoldDB" id="A0A6N7IUB8"/>
<feature type="region of interest" description="Disordered" evidence="4">
    <location>
        <begin position="159"/>
        <end position="213"/>
    </location>
</feature>
<dbReference type="PANTHER" id="PTHR46847:SF1">
    <property type="entry name" value="D-ALLOSE-BINDING PERIPLASMIC PROTEIN-RELATED"/>
    <property type="match status" value="1"/>
</dbReference>
<dbReference type="OrthoDB" id="1804063at2"/>
<feature type="region of interest" description="Disordered" evidence="4">
    <location>
        <begin position="397"/>
        <end position="468"/>
    </location>
</feature>
<reference evidence="6 7" key="1">
    <citation type="submission" date="2019-10" db="EMBL/GenBank/DDBJ databases">
        <title>Comparative genomics of sulfur disproportionating microorganisms.</title>
        <authorList>
            <person name="Ward L.M."/>
            <person name="Bertran E."/>
            <person name="Johnston D."/>
        </authorList>
    </citation>
    <scope>NUCLEOTIDE SEQUENCE [LARGE SCALE GENOMIC DNA]</scope>
    <source>
        <strain evidence="6 7">DSM 14055</strain>
    </source>
</reference>
<accession>A0A6N7IUB8</accession>
<dbReference type="InterPro" id="IPR028082">
    <property type="entry name" value="Peripla_BP_I"/>
</dbReference>
<keyword evidence="3" id="KW-0732">Signal</keyword>
<protein>
    <submittedName>
        <fullName evidence="6">Substrate-binding domain-containing protein</fullName>
    </submittedName>
</protein>
<evidence type="ECO:0000256" key="4">
    <source>
        <dbReference type="SAM" id="MobiDB-lite"/>
    </source>
</evidence>
<feature type="domain" description="Periplasmic binding protein" evidence="5">
    <location>
        <begin position="42"/>
        <end position="353"/>
    </location>
</feature>
<evidence type="ECO:0000313" key="6">
    <source>
        <dbReference type="EMBL" id="MQL53501.1"/>
    </source>
</evidence>
<proteinExistence type="inferred from homology"/>
<dbReference type="PROSITE" id="PS51257">
    <property type="entry name" value="PROKAR_LIPOPROTEIN"/>
    <property type="match status" value="1"/>
</dbReference>
<comment type="caution">
    <text evidence="6">The sequence shown here is derived from an EMBL/GenBank/DDBJ whole genome shotgun (WGS) entry which is preliminary data.</text>
</comment>
<evidence type="ECO:0000313" key="7">
    <source>
        <dbReference type="Proteomes" id="UP000441717"/>
    </source>
</evidence>
<dbReference type="InterPro" id="IPR025997">
    <property type="entry name" value="SBP_2_dom"/>
</dbReference>
<dbReference type="Proteomes" id="UP000441717">
    <property type="component" value="Unassembled WGS sequence"/>
</dbReference>
<comment type="subcellular location">
    <subcellularLocation>
        <location evidence="1">Cell envelope</location>
    </subcellularLocation>
</comment>
<feature type="compositionally biased region" description="Gly residues" evidence="4">
    <location>
        <begin position="161"/>
        <end position="198"/>
    </location>
</feature>
<feature type="compositionally biased region" description="Gly residues" evidence="4">
    <location>
        <begin position="401"/>
        <end position="429"/>
    </location>
</feature>
<dbReference type="Pfam" id="PF13407">
    <property type="entry name" value="Peripla_BP_4"/>
    <property type="match status" value="1"/>
</dbReference>
<feature type="compositionally biased region" description="Gly residues" evidence="4">
    <location>
        <begin position="497"/>
        <end position="509"/>
    </location>
</feature>
<dbReference type="GO" id="GO:0030246">
    <property type="term" value="F:carbohydrate binding"/>
    <property type="evidence" value="ECO:0007669"/>
    <property type="project" value="UniProtKB-ARBA"/>
</dbReference>
<evidence type="ECO:0000259" key="5">
    <source>
        <dbReference type="Pfam" id="PF13407"/>
    </source>
</evidence>
<dbReference type="PANTHER" id="PTHR46847">
    <property type="entry name" value="D-ALLOSE-BINDING PERIPLASMIC PROTEIN-RELATED"/>
    <property type="match status" value="1"/>
</dbReference>
<feature type="region of interest" description="Disordered" evidence="4">
    <location>
        <begin position="482"/>
        <end position="509"/>
    </location>
</feature>
<comment type="similarity">
    <text evidence="2">Belongs to the bacterial solute-binding protein 2 family.</text>
</comment>
<dbReference type="SUPFAM" id="SSF53822">
    <property type="entry name" value="Periplasmic binding protein-like I"/>
    <property type="match status" value="2"/>
</dbReference>
<organism evidence="6 7">
    <name type="scientific">Desulfofundulus thermobenzoicus</name>
    <dbReference type="NCBI Taxonomy" id="29376"/>
    <lineage>
        <taxon>Bacteria</taxon>
        <taxon>Bacillati</taxon>
        <taxon>Bacillota</taxon>
        <taxon>Clostridia</taxon>
        <taxon>Eubacteriales</taxon>
        <taxon>Peptococcaceae</taxon>
        <taxon>Desulfofundulus</taxon>
    </lineage>
</organism>
<gene>
    <name evidence="6" type="ORF">GFC01_14780</name>
</gene>
<feature type="compositionally biased region" description="Low complexity" evidence="4">
    <location>
        <begin position="430"/>
        <end position="453"/>
    </location>
</feature>
<evidence type="ECO:0000256" key="3">
    <source>
        <dbReference type="ARBA" id="ARBA00022729"/>
    </source>
</evidence>
<dbReference type="RefSeq" id="WP_152947968.1">
    <property type="nucleotide sequence ID" value="NZ_WHYR01000052.1"/>
</dbReference>
<keyword evidence="7" id="KW-1185">Reference proteome</keyword>
<dbReference type="GO" id="GO:0030313">
    <property type="term" value="C:cell envelope"/>
    <property type="evidence" value="ECO:0007669"/>
    <property type="project" value="UniProtKB-SubCell"/>
</dbReference>
<dbReference type="Gene3D" id="3.40.50.2300">
    <property type="match status" value="3"/>
</dbReference>
<dbReference type="EMBL" id="WHYR01000052">
    <property type="protein sequence ID" value="MQL53501.1"/>
    <property type="molecule type" value="Genomic_DNA"/>
</dbReference>